<evidence type="ECO:0000256" key="7">
    <source>
        <dbReference type="HAMAP-Rule" id="MF_01008"/>
    </source>
</evidence>
<keyword evidence="5 7" id="KW-0238">DNA-binding</keyword>
<dbReference type="GO" id="GO:0000976">
    <property type="term" value="F:transcription cis-regulatory region binding"/>
    <property type="evidence" value="ECO:0007669"/>
    <property type="project" value="TreeGrafter"/>
</dbReference>
<comment type="subcellular location">
    <subcellularLocation>
        <location evidence="7">Cytoplasm</location>
        <location evidence="7">Nucleoid</location>
    </subcellularLocation>
</comment>
<dbReference type="SUPFAM" id="SSF89447">
    <property type="entry name" value="AbrB/MazE/MraZ-like"/>
    <property type="match status" value="1"/>
</dbReference>
<dbReference type="InterPro" id="IPR020603">
    <property type="entry name" value="MraZ_dom"/>
</dbReference>
<dbReference type="HAMAP" id="MF_01008">
    <property type="entry name" value="MraZ"/>
    <property type="match status" value="1"/>
</dbReference>
<dbReference type="InterPro" id="IPR003444">
    <property type="entry name" value="MraZ"/>
</dbReference>
<comment type="subunit">
    <text evidence="7">Forms oligomers.</text>
</comment>
<evidence type="ECO:0000256" key="1">
    <source>
        <dbReference type="ARBA" id="ARBA00013860"/>
    </source>
</evidence>
<protein>
    <recommendedName>
        <fullName evidence="1 7">Transcriptional regulator MraZ</fullName>
    </recommendedName>
</protein>
<accession>A0A7C6EBQ5</accession>
<dbReference type="Gene3D" id="3.40.1550.20">
    <property type="entry name" value="Transcriptional regulator MraZ domain"/>
    <property type="match status" value="1"/>
</dbReference>
<comment type="caution">
    <text evidence="9">The sequence shown here is derived from an EMBL/GenBank/DDBJ whole genome shotgun (WGS) entry which is preliminary data.</text>
</comment>
<evidence type="ECO:0000256" key="6">
    <source>
        <dbReference type="ARBA" id="ARBA00023163"/>
    </source>
</evidence>
<evidence type="ECO:0000259" key="8">
    <source>
        <dbReference type="PROSITE" id="PS51740"/>
    </source>
</evidence>
<name>A0A7C6EBQ5_UNCW3</name>
<dbReference type="PANTHER" id="PTHR34701:SF1">
    <property type="entry name" value="TRANSCRIPTIONAL REGULATOR MRAZ"/>
    <property type="match status" value="1"/>
</dbReference>
<dbReference type="EMBL" id="DTLI01000008">
    <property type="protein sequence ID" value="HHS51260.1"/>
    <property type="molecule type" value="Genomic_DNA"/>
</dbReference>
<dbReference type="InterPro" id="IPR037914">
    <property type="entry name" value="SpoVT-AbrB_sf"/>
</dbReference>
<dbReference type="AlphaFoldDB" id="A0A7C6EBQ5"/>
<keyword evidence="6 7" id="KW-0804">Transcription</keyword>
<evidence type="ECO:0000256" key="3">
    <source>
        <dbReference type="ARBA" id="ARBA00022737"/>
    </source>
</evidence>
<comment type="similarity">
    <text evidence="7">Belongs to the MraZ family.</text>
</comment>
<dbReference type="GO" id="GO:0005737">
    <property type="term" value="C:cytoplasm"/>
    <property type="evidence" value="ECO:0007669"/>
    <property type="project" value="UniProtKB-UniRule"/>
</dbReference>
<dbReference type="InterPro" id="IPR038619">
    <property type="entry name" value="MraZ_sf"/>
</dbReference>
<evidence type="ECO:0000256" key="4">
    <source>
        <dbReference type="ARBA" id="ARBA00023015"/>
    </source>
</evidence>
<dbReference type="GO" id="GO:2000143">
    <property type="term" value="P:negative regulation of DNA-templated transcription initiation"/>
    <property type="evidence" value="ECO:0007669"/>
    <property type="project" value="TreeGrafter"/>
</dbReference>
<evidence type="ECO:0000256" key="5">
    <source>
        <dbReference type="ARBA" id="ARBA00023125"/>
    </source>
</evidence>
<dbReference type="CDD" id="cd16320">
    <property type="entry name" value="MraZ_N"/>
    <property type="match status" value="1"/>
</dbReference>
<reference evidence="9" key="1">
    <citation type="journal article" date="2020" name="mSystems">
        <title>Genome- and Community-Level Interaction Insights into Carbon Utilization and Element Cycling Functions of Hydrothermarchaeota in Hydrothermal Sediment.</title>
        <authorList>
            <person name="Zhou Z."/>
            <person name="Liu Y."/>
            <person name="Xu W."/>
            <person name="Pan J."/>
            <person name="Luo Z.H."/>
            <person name="Li M."/>
        </authorList>
    </citation>
    <scope>NUCLEOTIDE SEQUENCE [LARGE SCALE GENOMIC DNA]</scope>
    <source>
        <strain evidence="9">SpSt-876</strain>
    </source>
</reference>
<dbReference type="PROSITE" id="PS51740">
    <property type="entry name" value="SPOVT_ABRB"/>
    <property type="match status" value="1"/>
</dbReference>
<organism evidence="9">
    <name type="scientific">candidate division WOR-3 bacterium</name>
    <dbReference type="NCBI Taxonomy" id="2052148"/>
    <lineage>
        <taxon>Bacteria</taxon>
        <taxon>Bacteria division WOR-3</taxon>
    </lineage>
</organism>
<feature type="domain" description="SpoVT-AbrB" evidence="8">
    <location>
        <begin position="83"/>
        <end position="126"/>
    </location>
</feature>
<dbReference type="Pfam" id="PF02381">
    <property type="entry name" value="MraZ"/>
    <property type="match status" value="2"/>
</dbReference>
<keyword evidence="3" id="KW-0677">Repeat</keyword>
<dbReference type="PANTHER" id="PTHR34701">
    <property type="entry name" value="TRANSCRIPTIONAL REGULATOR MRAZ"/>
    <property type="match status" value="1"/>
</dbReference>
<sequence>MKKFFGHFLYSVDHKGRVAIPNCFRKALPQESNGRLVLNKGHDRTLSIHPLSVWEKVVGGALPKLSVNKRESRNLLWGMAANASEVVLDAQGRISIPKELLDYAGITNQVVIFGAITYFVMANPETYEKLQKEFEENYEKYASDLLDSIEIPSADSSSSNDLIPRDE</sequence>
<dbReference type="InterPro" id="IPR035644">
    <property type="entry name" value="MraZ_C"/>
</dbReference>
<dbReference type="GO" id="GO:0009295">
    <property type="term" value="C:nucleoid"/>
    <property type="evidence" value="ECO:0007669"/>
    <property type="project" value="UniProtKB-SubCell"/>
</dbReference>
<gene>
    <name evidence="7" type="primary">mraZ</name>
    <name evidence="9" type="ORF">ENW73_00125</name>
</gene>
<dbReference type="CDD" id="cd16321">
    <property type="entry name" value="MraZ_C"/>
    <property type="match status" value="1"/>
</dbReference>
<keyword evidence="2 7" id="KW-0963">Cytoplasm</keyword>
<proteinExistence type="inferred from homology"/>
<dbReference type="GO" id="GO:0003700">
    <property type="term" value="F:DNA-binding transcription factor activity"/>
    <property type="evidence" value="ECO:0007669"/>
    <property type="project" value="UniProtKB-UniRule"/>
</dbReference>
<evidence type="ECO:0000256" key="2">
    <source>
        <dbReference type="ARBA" id="ARBA00022490"/>
    </source>
</evidence>
<keyword evidence="4 7" id="KW-0805">Transcription regulation</keyword>
<dbReference type="InterPro" id="IPR007159">
    <property type="entry name" value="SpoVT-AbrB_dom"/>
</dbReference>
<evidence type="ECO:0000313" key="9">
    <source>
        <dbReference type="EMBL" id="HHS51260.1"/>
    </source>
</evidence>
<dbReference type="InterPro" id="IPR035642">
    <property type="entry name" value="MraZ_N"/>
</dbReference>